<reference evidence="3 4" key="2">
    <citation type="submission" date="2019-08" db="EMBL/GenBank/DDBJ databases">
        <title>Amycolatopsis acidicola sp. nov., isolated from peat swamp forest soil.</title>
        <authorList>
            <person name="Srisuk N."/>
        </authorList>
    </citation>
    <scope>NUCLEOTIDE SEQUENCE [LARGE SCALE GENOMIC DNA]</scope>
    <source>
        <strain evidence="3 4">TBRC 6029</strain>
    </source>
</reference>
<protein>
    <submittedName>
        <fullName evidence="3">Amidohydrolase</fullName>
    </submittedName>
</protein>
<dbReference type="PANTHER" id="PTHR21240">
    <property type="entry name" value="2-AMINO-3-CARBOXYLMUCONATE-6-SEMIALDEHYDE DECARBOXYLASE"/>
    <property type="match status" value="1"/>
</dbReference>
<keyword evidence="4" id="KW-1185">Reference proteome</keyword>
<dbReference type="CDD" id="cd01292">
    <property type="entry name" value="metallo-dependent_hydrolases"/>
    <property type="match status" value="1"/>
</dbReference>
<proteinExistence type="predicted"/>
<evidence type="ECO:0000259" key="2">
    <source>
        <dbReference type="Pfam" id="PF04909"/>
    </source>
</evidence>
<reference evidence="3 4" key="1">
    <citation type="submission" date="2019-07" db="EMBL/GenBank/DDBJ databases">
        <authorList>
            <person name="Duangmal K."/>
            <person name="Teo W.F.A."/>
        </authorList>
    </citation>
    <scope>NUCLEOTIDE SEQUENCE [LARGE SCALE GENOMIC DNA]</scope>
    <source>
        <strain evidence="3 4">TBRC 6029</strain>
    </source>
</reference>
<comment type="caution">
    <text evidence="3">The sequence shown here is derived from an EMBL/GenBank/DDBJ whole genome shotgun (WGS) entry which is preliminary data.</text>
</comment>
<dbReference type="InterPro" id="IPR006680">
    <property type="entry name" value="Amidohydro-rel"/>
</dbReference>
<dbReference type="RefSeq" id="WP_144591002.1">
    <property type="nucleotide sequence ID" value="NZ_VJWX01000282.1"/>
</dbReference>
<dbReference type="EMBL" id="VJWX01000282">
    <property type="protein sequence ID" value="TVT38806.1"/>
    <property type="molecule type" value="Genomic_DNA"/>
</dbReference>
<gene>
    <name evidence="3" type="ORF">FNH05_24185</name>
</gene>
<dbReference type="GO" id="GO:0016787">
    <property type="term" value="F:hydrolase activity"/>
    <property type="evidence" value="ECO:0007669"/>
    <property type="project" value="UniProtKB-KW"/>
</dbReference>
<dbReference type="SUPFAM" id="SSF51556">
    <property type="entry name" value="Metallo-dependent hydrolases"/>
    <property type="match status" value="1"/>
</dbReference>
<dbReference type="InterPro" id="IPR032465">
    <property type="entry name" value="ACMSD"/>
</dbReference>
<accession>A0A558BQK3</accession>
<dbReference type="OrthoDB" id="5172791at2"/>
<dbReference type="Pfam" id="PF04909">
    <property type="entry name" value="Amidohydro_2"/>
    <property type="match status" value="1"/>
</dbReference>
<dbReference type="GO" id="GO:0016831">
    <property type="term" value="F:carboxy-lyase activity"/>
    <property type="evidence" value="ECO:0007669"/>
    <property type="project" value="InterPro"/>
</dbReference>
<evidence type="ECO:0000313" key="3">
    <source>
        <dbReference type="EMBL" id="TVT38806.1"/>
    </source>
</evidence>
<keyword evidence="1" id="KW-0456">Lyase</keyword>
<name>A0A558BQK3_9PSEU</name>
<dbReference type="Proteomes" id="UP000320011">
    <property type="component" value="Unassembled WGS sequence"/>
</dbReference>
<dbReference type="PANTHER" id="PTHR21240:SF28">
    <property type="entry name" value="ISO-OROTATE DECARBOXYLASE (EUROFUNG)"/>
    <property type="match status" value="1"/>
</dbReference>
<organism evidence="3 4">
    <name type="scientific">Amycolatopsis rhizosphaerae</name>
    <dbReference type="NCBI Taxonomy" id="2053003"/>
    <lineage>
        <taxon>Bacteria</taxon>
        <taxon>Bacillati</taxon>
        <taxon>Actinomycetota</taxon>
        <taxon>Actinomycetes</taxon>
        <taxon>Pseudonocardiales</taxon>
        <taxon>Pseudonocardiaceae</taxon>
        <taxon>Amycolatopsis</taxon>
    </lineage>
</organism>
<keyword evidence="3" id="KW-0378">Hydrolase</keyword>
<dbReference type="InterPro" id="IPR032466">
    <property type="entry name" value="Metal_Hydrolase"/>
</dbReference>
<evidence type="ECO:0000256" key="1">
    <source>
        <dbReference type="ARBA" id="ARBA00023239"/>
    </source>
</evidence>
<dbReference type="GO" id="GO:0005737">
    <property type="term" value="C:cytoplasm"/>
    <property type="evidence" value="ECO:0007669"/>
    <property type="project" value="TreeGrafter"/>
</dbReference>
<dbReference type="GO" id="GO:0019748">
    <property type="term" value="P:secondary metabolic process"/>
    <property type="evidence" value="ECO:0007669"/>
    <property type="project" value="TreeGrafter"/>
</dbReference>
<dbReference type="Gene3D" id="3.20.20.140">
    <property type="entry name" value="Metal-dependent hydrolases"/>
    <property type="match status" value="1"/>
</dbReference>
<evidence type="ECO:0000313" key="4">
    <source>
        <dbReference type="Proteomes" id="UP000320011"/>
    </source>
</evidence>
<feature type="domain" description="Amidohydrolase-related" evidence="2">
    <location>
        <begin position="24"/>
        <end position="298"/>
    </location>
</feature>
<dbReference type="AlphaFoldDB" id="A0A558BQK3"/>
<sequence>MPPGPERDEDIASWTRSLGLGGLVDLHLHFLPDRMMTKVWAYFDQVEERVGAVWPVWYRQPEAERLAVLESFGVLRFAPLAYPHKPGMAEWLNGWMREFAERVPAAVPTATFYPEPSARSYVESALSAGVRCFKSHVQVGAYDPRDPLLTPVWGALAEAGVPVVVHAGHGPERGPHTGLDVFAEVLRRHPRLVAVLAHAGMPEYEAALELVDRFPRVYLDTTMVGVPFTEQLMPSPADWVDRLAGIGDRIVLGSDFPNIPYPYSTQLRAIAGWAADDRLGVAFLRAVLHDTPAKLLNL</sequence>